<dbReference type="AlphaFoldDB" id="A0A2U2IZK4"/>
<evidence type="ECO:0000256" key="3">
    <source>
        <dbReference type="ARBA" id="ARBA00022448"/>
    </source>
</evidence>
<evidence type="ECO:0000256" key="2">
    <source>
        <dbReference type="ARBA" id="ARBA00007246"/>
    </source>
</evidence>
<dbReference type="GO" id="GO:0005886">
    <property type="term" value="C:plasma membrane"/>
    <property type="evidence" value="ECO:0007669"/>
    <property type="project" value="UniProtKB-SubCell"/>
</dbReference>
<protein>
    <recommendedName>
        <fullName evidence="10">Type II secretion system protein K</fullName>
    </recommendedName>
</protein>
<keyword evidence="6" id="KW-0812">Transmembrane</keyword>
<reference evidence="13 14" key="1">
    <citation type="submission" date="2018-05" db="EMBL/GenBank/DDBJ databases">
        <title>Genome of Sphingosinicella humi QZX222.</title>
        <authorList>
            <person name="Qiao Z."/>
            <person name="Wang G."/>
        </authorList>
    </citation>
    <scope>NUCLEOTIDE SEQUENCE [LARGE SCALE GENOMIC DNA]</scope>
    <source>
        <strain evidence="13 14">QZX222</strain>
    </source>
</reference>
<dbReference type="PIRSF" id="PIRSF002786">
    <property type="entry name" value="XcpX"/>
    <property type="match status" value="1"/>
</dbReference>
<dbReference type="Pfam" id="PF21687">
    <property type="entry name" value="T2SSK_1st"/>
    <property type="match status" value="1"/>
</dbReference>
<gene>
    <name evidence="13" type="ORF">DF286_00550</name>
</gene>
<accession>A0A2U2IZK4</accession>
<dbReference type="Proteomes" id="UP000245916">
    <property type="component" value="Unassembled WGS sequence"/>
</dbReference>
<dbReference type="InterPro" id="IPR005628">
    <property type="entry name" value="GspK"/>
</dbReference>
<evidence type="ECO:0000256" key="5">
    <source>
        <dbReference type="ARBA" id="ARBA00022519"/>
    </source>
</evidence>
<evidence type="ECO:0000256" key="1">
    <source>
        <dbReference type="ARBA" id="ARBA00004533"/>
    </source>
</evidence>
<dbReference type="RefSeq" id="WP_109269663.1">
    <property type="nucleotide sequence ID" value="NZ_QFFF01000001.1"/>
</dbReference>
<dbReference type="GO" id="GO:0009306">
    <property type="term" value="P:protein secretion"/>
    <property type="evidence" value="ECO:0007669"/>
    <property type="project" value="InterPro"/>
</dbReference>
<keyword evidence="7" id="KW-0653">Protein transport</keyword>
<dbReference type="PANTHER" id="PTHR38831:SF1">
    <property type="entry name" value="TYPE II SECRETION SYSTEM PROTEIN K-RELATED"/>
    <property type="match status" value="1"/>
</dbReference>
<keyword evidence="14" id="KW-1185">Reference proteome</keyword>
<keyword evidence="4 10" id="KW-1003">Cell membrane</keyword>
<sequence length="330" mass="35392">MCRPIPSAERGAALLTVLLLVAVMGALAASALEKLRLSTALAANSSGLDQARAFAIGVESLLALRADDILAASPDRTTLAGGWNGETRRYPMPGGGLVEATVRDGGNCFNINSVATGALATDLAPRAAGIEQFVALLRILEVPEGTARRIAEGAGDWVDADVNPTREGAEDRVYGGAEQPYRTGNTLFADVSELRAVNGMTPEIYLHVRPWLCALPTTDLSPINVNTLYVEQAPLLAMLDPNQISLDAARRLIAERPASGWASLVDFYREPALEDAHLALDVQLQPQLRTRWFSLDLRVELQGAELHETALVDARIAPARVVARRWGSDD</sequence>
<keyword evidence="3 10" id="KW-0813">Transport</keyword>
<dbReference type="InterPro" id="IPR045584">
    <property type="entry name" value="Pilin-like"/>
</dbReference>
<feature type="domain" description="T2SS protein K first SAM-like" evidence="12">
    <location>
        <begin position="107"/>
        <end position="217"/>
    </location>
</feature>
<comment type="similarity">
    <text evidence="2 10">Belongs to the GSP K family.</text>
</comment>
<dbReference type="InterPro" id="IPR049031">
    <property type="entry name" value="T2SSK_SAM-like_1st"/>
</dbReference>
<evidence type="ECO:0000313" key="14">
    <source>
        <dbReference type="Proteomes" id="UP000245916"/>
    </source>
</evidence>
<organism evidence="13 14">
    <name type="scientific">Allosphingosinicella humi</name>
    <dbReference type="NCBI Taxonomy" id="2068657"/>
    <lineage>
        <taxon>Bacteria</taxon>
        <taxon>Pseudomonadati</taxon>
        <taxon>Pseudomonadota</taxon>
        <taxon>Alphaproteobacteria</taxon>
        <taxon>Sphingomonadales</taxon>
        <taxon>Sphingomonadaceae</taxon>
        <taxon>Allosphingosinicella</taxon>
    </lineage>
</organism>
<dbReference type="Gene3D" id="3.30.1300.30">
    <property type="entry name" value="GSPII I/J protein-like"/>
    <property type="match status" value="1"/>
</dbReference>
<evidence type="ECO:0000256" key="6">
    <source>
        <dbReference type="ARBA" id="ARBA00022692"/>
    </source>
</evidence>
<keyword evidence="9 10" id="KW-0472">Membrane</keyword>
<evidence type="ECO:0000256" key="8">
    <source>
        <dbReference type="ARBA" id="ARBA00022989"/>
    </source>
</evidence>
<comment type="caution">
    <text evidence="13">The sequence shown here is derived from an EMBL/GenBank/DDBJ whole genome shotgun (WGS) entry which is preliminary data.</text>
</comment>
<evidence type="ECO:0000256" key="10">
    <source>
        <dbReference type="PIRNR" id="PIRNR002786"/>
    </source>
</evidence>
<dbReference type="PANTHER" id="PTHR38831">
    <property type="entry name" value="TYPE II SECRETION SYSTEM PROTEIN K"/>
    <property type="match status" value="1"/>
</dbReference>
<keyword evidence="8" id="KW-1133">Transmembrane helix</keyword>
<dbReference type="InterPro" id="IPR049179">
    <property type="entry name" value="T2SSK_SAM-like_2nd"/>
</dbReference>
<name>A0A2U2IZK4_9SPHN</name>
<keyword evidence="5 10" id="KW-0997">Cell inner membrane</keyword>
<dbReference type="Gene3D" id="1.10.40.60">
    <property type="entry name" value="EpsJ-like"/>
    <property type="match status" value="2"/>
</dbReference>
<feature type="domain" description="T2SS protein K second SAM-like" evidence="11">
    <location>
        <begin position="223"/>
        <end position="276"/>
    </location>
</feature>
<dbReference type="SUPFAM" id="SSF54523">
    <property type="entry name" value="Pili subunits"/>
    <property type="match status" value="1"/>
</dbReference>
<evidence type="ECO:0000256" key="4">
    <source>
        <dbReference type="ARBA" id="ARBA00022475"/>
    </source>
</evidence>
<dbReference type="Pfam" id="PF03934">
    <property type="entry name" value="T2SSK"/>
    <property type="match status" value="1"/>
</dbReference>
<dbReference type="SUPFAM" id="SSF158544">
    <property type="entry name" value="GspK insert domain-like"/>
    <property type="match status" value="2"/>
</dbReference>
<evidence type="ECO:0000256" key="9">
    <source>
        <dbReference type="ARBA" id="ARBA00023136"/>
    </source>
</evidence>
<dbReference type="EMBL" id="QFFF01000001">
    <property type="protein sequence ID" value="PWG01523.1"/>
    <property type="molecule type" value="Genomic_DNA"/>
</dbReference>
<evidence type="ECO:0000256" key="7">
    <source>
        <dbReference type="ARBA" id="ARBA00022927"/>
    </source>
</evidence>
<dbReference type="OrthoDB" id="9788973at2"/>
<dbReference type="InterPro" id="IPR038072">
    <property type="entry name" value="GspK_central_sf"/>
</dbReference>
<evidence type="ECO:0000313" key="13">
    <source>
        <dbReference type="EMBL" id="PWG01523.1"/>
    </source>
</evidence>
<proteinExistence type="inferred from homology"/>
<comment type="subcellular location">
    <subcellularLocation>
        <location evidence="1 10">Cell inner membrane</location>
    </subcellularLocation>
</comment>
<evidence type="ECO:0000259" key="11">
    <source>
        <dbReference type="Pfam" id="PF03934"/>
    </source>
</evidence>
<dbReference type="NCBIfam" id="NF037980">
    <property type="entry name" value="T2SS_GspK"/>
    <property type="match status" value="1"/>
</dbReference>
<evidence type="ECO:0000259" key="12">
    <source>
        <dbReference type="Pfam" id="PF21687"/>
    </source>
</evidence>